<feature type="domain" description="PH" evidence="1">
    <location>
        <begin position="45"/>
        <end position="157"/>
    </location>
</feature>
<comment type="caution">
    <text evidence="2">The sequence shown here is derived from an EMBL/GenBank/DDBJ whole genome shotgun (WGS) entry which is preliminary data.</text>
</comment>
<dbReference type="Pfam" id="PF25362">
    <property type="entry name" value="bPH_11"/>
    <property type="match status" value="1"/>
</dbReference>
<proteinExistence type="predicted"/>
<organism evidence="2 3">
    <name type="scientific">Brachybacterium alimentarium</name>
    <dbReference type="NCBI Taxonomy" id="47845"/>
    <lineage>
        <taxon>Bacteria</taxon>
        <taxon>Bacillati</taxon>
        <taxon>Actinomycetota</taxon>
        <taxon>Actinomycetes</taxon>
        <taxon>Micrococcales</taxon>
        <taxon>Dermabacteraceae</taxon>
        <taxon>Brachybacterium</taxon>
    </lineage>
</organism>
<gene>
    <name evidence="2" type="ORF">CIK66_16735</name>
</gene>
<dbReference type="EMBL" id="NRGR01000030">
    <property type="protein sequence ID" value="PCC37953.1"/>
    <property type="molecule type" value="Genomic_DNA"/>
</dbReference>
<name>A0A2A3YF36_9MICO</name>
<keyword evidence="3" id="KW-1185">Reference proteome</keyword>
<evidence type="ECO:0000313" key="2">
    <source>
        <dbReference type="EMBL" id="PCC37953.1"/>
    </source>
</evidence>
<dbReference type="Proteomes" id="UP000218598">
    <property type="component" value="Unassembled WGS sequence"/>
</dbReference>
<evidence type="ECO:0000259" key="1">
    <source>
        <dbReference type="Pfam" id="PF25362"/>
    </source>
</evidence>
<reference evidence="2 3" key="1">
    <citation type="journal article" date="2017" name="Elife">
        <title>Extensive horizontal gene transfer in cheese-associated bacteria.</title>
        <authorList>
            <person name="Bonham K.S."/>
            <person name="Wolfe B.E."/>
            <person name="Dutton R.J."/>
        </authorList>
    </citation>
    <scope>NUCLEOTIDE SEQUENCE [LARGE SCALE GENOMIC DNA]</scope>
    <source>
        <strain evidence="2 3">341_9</strain>
    </source>
</reference>
<evidence type="ECO:0000313" key="3">
    <source>
        <dbReference type="Proteomes" id="UP000218598"/>
    </source>
</evidence>
<sequence>MMAELGPVLALVALFLLVLALMAWGWRRRGRSQQHLPAPTTAALEELGETTTIGPFQAVYVSTVLAQQPLERVVAHTLGQRASARVSIGSAGTWHILREGARPLTIPADAVSEITAGPGMAGKFVGGDGILILRWRLGDQLLDTGLRLARREDHDLLLSRKEHP</sequence>
<dbReference type="InterPro" id="IPR057446">
    <property type="entry name" value="PH_bac"/>
</dbReference>
<dbReference type="OrthoDB" id="3826692at2"/>
<dbReference type="AlphaFoldDB" id="A0A2A3YF36"/>
<accession>A0A2A3YF36</accession>
<protein>
    <recommendedName>
        <fullName evidence="1">PH domain-containing protein</fullName>
    </recommendedName>
</protein>